<dbReference type="PANTHER" id="PTHR31672:SF13">
    <property type="entry name" value="F-BOX PROTEIN CPR30-LIKE"/>
    <property type="match status" value="1"/>
</dbReference>
<evidence type="ECO:0000313" key="2">
    <source>
        <dbReference type="EMBL" id="URD91983.1"/>
    </source>
</evidence>
<dbReference type="Proteomes" id="UP001055439">
    <property type="component" value="Chromosome 3"/>
</dbReference>
<feature type="domain" description="F-box protein At3g26010-like beta-propeller" evidence="1">
    <location>
        <begin position="40"/>
        <end position="190"/>
    </location>
</feature>
<evidence type="ECO:0000259" key="1">
    <source>
        <dbReference type="Pfam" id="PF24750"/>
    </source>
</evidence>
<accession>A0A9E7FDN6</accession>
<dbReference type="AlphaFoldDB" id="A0A9E7FDN6"/>
<gene>
    <name evidence="2" type="ORF">MUK42_00168</name>
</gene>
<name>A0A9E7FDN6_9LILI</name>
<sequence>MAGTPISGFFVKSYTAFESFLLVDPCADVPRTFGKFLSKNNGFILGSTDGLVFVMHDKCSHRLSNATTHSLYVYNPARRTRCHLPTPSDLCSQGGIAVSFMNDGDGVTKDYKLVYLSSTWVRNSLRRCQVYDSMAKMWTMDKRLNFGGGAIDLDHPVVCNETIFWVSVQEWRMMIKPYIVAFDLRTECTQIIRPPERINIVSSDIIVIGKWEGKSLCLIHYRASSRVFALDLMEKSSNGGIHWVTTHEISLDRMGLKEPLNVMSTQLNEVATTTLLVFATHEDVYTYSIKDGKFKKLGPLGLCLASLIPYSNTLRPCGQREELFEAT</sequence>
<dbReference type="InterPro" id="IPR050796">
    <property type="entry name" value="SCF_F-box_component"/>
</dbReference>
<protein>
    <recommendedName>
        <fullName evidence="1">F-box protein At3g26010-like beta-propeller domain-containing protein</fullName>
    </recommendedName>
</protein>
<dbReference type="NCBIfam" id="TIGR01640">
    <property type="entry name" value="F_box_assoc_1"/>
    <property type="match status" value="1"/>
</dbReference>
<dbReference type="InterPro" id="IPR056592">
    <property type="entry name" value="Beta-prop_At3g26010-like"/>
</dbReference>
<dbReference type="PANTHER" id="PTHR31672">
    <property type="entry name" value="BNACNNG10540D PROTEIN"/>
    <property type="match status" value="1"/>
</dbReference>
<dbReference type="OrthoDB" id="1433187at2759"/>
<evidence type="ECO:0000313" key="3">
    <source>
        <dbReference type="Proteomes" id="UP001055439"/>
    </source>
</evidence>
<organism evidence="2 3">
    <name type="scientific">Musa troglodytarum</name>
    <name type="common">fe'i banana</name>
    <dbReference type="NCBI Taxonomy" id="320322"/>
    <lineage>
        <taxon>Eukaryota</taxon>
        <taxon>Viridiplantae</taxon>
        <taxon>Streptophyta</taxon>
        <taxon>Embryophyta</taxon>
        <taxon>Tracheophyta</taxon>
        <taxon>Spermatophyta</taxon>
        <taxon>Magnoliopsida</taxon>
        <taxon>Liliopsida</taxon>
        <taxon>Zingiberales</taxon>
        <taxon>Musaceae</taxon>
        <taxon>Musa</taxon>
    </lineage>
</organism>
<proteinExistence type="predicted"/>
<reference evidence="2" key="1">
    <citation type="submission" date="2022-05" db="EMBL/GenBank/DDBJ databases">
        <title>The Musa troglodytarum L. genome provides insights into the mechanism of non-climacteric behaviour and enrichment of carotenoids.</title>
        <authorList>
            <person name="Wang J."/>
        </authorList>
    </citation>
    <scope>NUCLEOTIDE SEQUENCE</scope>
    <source>
        <tissue evidence="2">Leaf</tissue>
    </source>
</reference>
<dbReference type="EMBL" id="CP097505">
    <property type="protein sequence ID" value="URD91983.1"/>
    <property type="molecule type" value="Genomic_DNA"/>
</dbReference>
<dbReference type="Pfam" id="PF24750">
    <property type="entry name" value="b-prop_At3g26010-like"/>
    <property type="match status" value="1"/>
</dbReference>
<dbReference type="InterPro" id="IPR017451">
    <property type="entry name" value="F-box-assoc_interact_dom"/>
</dbReference>
<keyword evidence="3" id="KW-1185">Reference proteome</keyword>